<dbReference type="InterPro" id="IPR007712">
    <property type="entry name" value="RelE/ParE_toxin"/>
</dbReference>
<organism evidence="3 4">
    <name type="scientific">Halopseudomonas pachastrellae</name>
    <dbReference type="NCBI Taxonomy" id="254161"/>
    <lineage>
        <taxon>Bacteria</taxon>
        <taxon>Pseudomonadati</taxon>
        <taxon>Pseudomonadota</taxon>
        <taxon>Gammaproteobacteria</taxon>
        <taxon>Pseudomonadales</taxon>
        <taxon>Pseudomonadaceae</taxon>
        <taxon>Halopseudomonas</taxon>
    </lineage>
</organism>
<dbReference type="Gene3D" id="3.30.2310.20">
    <property type="entry name" value="RelE-like"/>
    <property type="match status" value="1"/>
</dbReference>
<dbReference type="Pfam" id="PF05016">
    <property type="entry name" value="ParE_toxin"/>
    <property type="match status" value="1"/>
</dbReference>
<protein>
    <submittedName>
        <fullName evidence="3">Plasmid stabilization protein</fullName>
    </submittedName>
</protein>
<evidence type="ECO:0000256" key="2">
    <source>
        <dbReference type="ARBA" id="ARBA00022649"/>
    </source>
</evidence>
<dbReference type="OrthoDB" id="573800at2"/>
<evidence type="ECO:0000256" key="1">
    <source>
        <dbReference type="ARBA" id="ARBA00006226"/>
    </source>
</evidence>
<dbReference type="EMBL" id="MUBC01000014">
    <property type="protein sequence ID" value="ONM44340.1"/>
    <property type="molecule type" value="Genomic_DNA"/>
</dbReference>
<keyword evidence="2" id="KW-1277">Toxin-antitoxin system</keyword>
<reference evidence="3 4" key="1">
    <citation type="submission" date="2017-01" db="EMBL/GenBank/DDBJ databases">
        <title>Draft genome sequence of Pseudomonas pachastrellae type strain CCUG 46540T from a deep sea.</title>
        <authorList>
            <person name="Gomila M."/>
            <person name="Mulet M."/>
            <person name="Lalucat J."/>
            <person name="Garcia-Valdes E."/>
        </authorList>
    </citation>
    <scope>NUCLEOTIDE SEQUENCE [LARGE SCALE GENOMIC DNA]</scope>
    <source>
        <strain evidence="3 4">CCUG 46540</strain>
    </source>
</reference>
<name>A0A1S8DIC4_9GAMM</name>
<dbReference type="InterPro" id="IPR035093">
    <property type="entry name" value="RelE/ParE_toxin_dom_sf"/>
</dbReference>
<dbReference type="RefSeq" id="WP_083726446.1">
    <property type="nucleotide sequence ID" value="NZ_FOUD01000006.1"/>
</dbReference>
<gene>
    <name evidence="3" type="ORF">BXT89_07925</name>
</gene>
<proteinExistence type="inferred from homology"/>
<evidence type="ECO:0000313" key="3">
    <source>
        <dbReference type="EMBL" id="ONM44340.1"/>
    </source>
</evidence>
<dbReference type="AlphaFoldDB" id="A0A1S8DIC4"/>
<sequence length="93" mass="10524">MKLVYTQDAVDDLNRLREFIAVHNPAAARRVAVELVDKIASLTEFPPRGVPVLLAPAPATIRDLVFGRCVIRYSVHPETLIILRIWHQVEGER</sequence>
<comment type="similarity">
    <text evidence="1">Belongs to the RelE toxin family.</text>
</comment>
<keyword evidence="4" id="KW-1185">Reference proteome</keyword>
<dbReference type="PANTHER" id="PTHR33755:SF7">
    <property type="entry name" value="TOXIN MODULE OF TOXIN-ANTITOXIN SYSTEM RELE_STBE FAMILY"/>
    <property type="match status" value="1"/>
</dbReference>
<dbReference type="PANTHER" id="PTHR33755">
    <property type="entry name" value="TOXIN PARE1-RELATED"/>
    <property type="match status" value="1"/>
</dbReference>
<dbReference type="Proteomes" id="UP000242847">
    <property type="component" value="Unassembled WGS sequence"/>
</dbReference>
<comment type="caution">
    <text evidence="3">The sequence shown here is derived from an EMBL/GenBank/DDBJ whole genome shotgun (WGS) entry which is preliminary data.</text>
</comment>
<dbReference type="STRING" id="254161.SAMN05216256_10673"/>
<accession>A0A1S8DIC4</accession>
<evidence type="ECO:0000313" key="4">
    <source>
        <dbReference type="Proteomes" id="UP000242847"/>
    </source>
</evidence>
<dbReference type="InterPro" id="IPR051803">
    <property type="entry name" value="TA_system_RelE-like_toxin"/>
</dbReference>